<feature type="transmembrane region" description="Helical" evidence="6">
    <location>
        <begin position="131"/>
        <end position="148"/>
    </location>
</feature>
<feature type="transmembrane region" description="Helical" evidence="6">
    <location>
        <begin position="73"/>
        <end position="94"/>
    </location>
</feature>
<feature type="domain" description="EamA" evidence="7">
    <location>
        <begin position="11"/>
        <end position="143"/>
    </location>
</feature>
<dbReference type="AlphaFoldDB" id="A0A1Y0D2F4"/>
<keyword evidence="9" id="KW-1185">Reference proteome</keyword>
<dbReference type="SUPFAM" id="SSF103481">
    <property type="entry name" value="Multidrug resistance efflux transporter EmrE"/>
    <property type="match status" value="2"/>
</dbReference>
<dbReference type="OrthoDB" id="8682842at2"/>
<dbReference type="InterPro" id="IPR037185">
    <property type="entry name" value="EmrE-like"/>
</dbReference>
<evidence type="ECO:0000256" key="5">
    <source>
        <dbReference type="ARBA" id="ARBA00023136"/>
    </source>
</evidence>
<evidence type="ECO:0000256" key="2">
    <source>
        <dbReference type="ARBA" id="ARBA00007362"/>
    </source>
</evidence>
<feature type="transmembrane region" description="Helical" evidence="6">
    <location>
        <begin position="226"/>
        <end position="247"/>
    </location>
</feature>
<feature type="transmembrane region" description="Helical" evidence="6">
    <location>
        <begin position="100"/>
        <end position="119"/>
    </location>
</feature>
<dbReference type="KEGG" id="opf:CBP31_01010"/>
<gene>
    <name evidence="8" type="ORF">CBP31_01010</name>
</gene>
<evidence type="ECO:0000256" key="6">
    <source>
        <dbReference type="SAM" id="Phobius"/>
    </source>
</evidence>
<dbReference type="RefSeq" id="WP_087034470.1">
    <property type="nucleotide sequence ID" value="NZ_CP021377.1"/>
</dbReference>
<dbReference type="PANTHER" id="PTHR32322:SF2">
    <property type="entry name" value="EAMA DOMAIN-CONTAINING PROTEIN"/>
    <property type="match status" value="1"/>
</dbReference>
<keyword evidence="3 6" id="KW-0812">Transmembrane</keyword>
<evidence type="ECO:0000256" key="4">
    <source>
        <dbReference type="ARBA" id="ARBA00022989"/>
    </source>
</evidence>
<dbReference type="InterPro" id="IPR000620">
    <property type="entry name" value="EamA_dom"/>
</dbReference>
<dbReference type="EMBL" id="CP021377">
    <property type="protein sequence ID" value="ART81386.1"/>
    <property type="molecule type" value="Genomic_DNA"/>
</dbReference>
<evidence type="ECO:0000259" key="7">
    <source>
        <dbReference type="Pfam" id="PF00892"/>
    </source>
</evidence>
<proteinExistence type="inferred from homology"/>
<evidence type="ECO:0000313" key="9">
    <source>
        <dbReference type="Proteomes" id="UP000243937"/>
    </source>
</evidence>
<sequence length="311" mass="32884">MSSSALLPRHIAVLVLALLACSFAGNHVAARIAFDHDAGLLLAILSRSGVTMLALVSLIIWRRESLRFKPQAWGWQLLMGLLIAIQSFCIYSAVARIPVALTLLVVNLAPILLALLTWALGGSRPTGRASLLMGLILFGLVLALDLPSRLANPGEIDASFIEGMLFSLTAAGVFACALWITDHRLDSMSGLVRSMLTLAVVFTTTTIVGAAGLVPGGMSLPTAPTGWIALGSLAVLYGTAFSILFTFITRLDIARNAPVMNMEPVAGLIFGWLILDQFLGGIQIVGGLIVVCGIVMLAYAKTPDRLPPKPS</sequence>
<organism evidence="8 9">
    <name type="scientific">Oceanisphaera profunda</name>
    <dbReference type="NCBI Taxonomy" id="1416627"/>
    <lineage>
        <taxon>Bacteria</taxon>
        <taxon>Pseudomonadati</taxon>
        <taxon>Pseudomonadota</taxon>
        <taxon>Gammaproteobacteria</taxon>
        <taxon>Aeromonadales</taxon>
        <taxon>Aeromonadaceae</taxon>
        <taxon>Oceanisphaera</taxon>
    </lineage>
</organism>
<evidence type="ECO:0000256" key="1">
    <source>
        <dbReference type="ARBA" id="ARBA00004141"/>
    </source>
</evidence>
<comment type="subcellular location">
    <subcellularLocation>
        <location evidence="1">Membrane</location>
        <topology evidence="1">Multi-pass membrane protein</topology>
    </subcellularLocation>
</comment>
<comment type="similarity">
    <text evidence="2">Belongs to the EamA transporter family.</text>
</comment>
<feature type="transmembrane region" description="Helical" evidence="6">
    <location>
        <begin position="160"/>
        <end position="180"/>
    </location>
</feature>
<dbReference type="GO" id="GO:0016020">
    <property type="term" value="C:membrane"/>
    <property type="evidence" value="ECO:0007669"/>
    <property type="project" value="UniProtKB-SubCell"/>
</dbReference>
<reference evidence="8 9" key="1">
    <citation type="journal article" date="2014" name="Int. J. Syst. Evol. Microbiol.">
        <title>Oceanisphaera profunda sp. nov., a marine bacterium isolated from deep-sea sediment, and emended description of the genus Oceanisphaera.</title>
        <authorList>
            <person name="Xu Z."/>
            <person name="Zhang X.Y."/>
            <person name="Su H.N."/>
            <person name="Yu Z.C."/>
            <person name="Liu C."/>
            <person name="Li H."/>
            <person name="Chen X.L."/>
            <person name="Song X.Y."/>
            <person name="Xie B.B."/>
            <person name="Qin Q.L."/>
            <person name="Zhou B.C."/>
            <person name="Shi M."/>
            <person name="Huang Y."/>
            <person name="Zhang Y.Z."/>
        </authorList>
    </citation>
    <scope>NUCLEOTIDE SEQUENCE [LARGE SCALE GENOMIC DNA]</scope>
    <source>
        <strain evidence="8 9">SM1222</strain>
    </source>
</reference>
<keyword evidence="5 6" id="KW-0472">Membrane</keyword>
<evidence type="ECO:0000313" key="8">
    <source>
        <dbReference type="EMBL" id="ART81386.1"/>
    </source>
</evidence>
<feature type="domain" description="EamA" evidence="7">
    <location>
        <begin position="163"/>
        <end position="298"/>
    </location>
</feature>
<feature type="transmembrane region" description="Helical" evidence="6">
    <location>
        <begin position="40"/>
        <end position="61"/>
    </location>
</feature>
<feature type="transmembrane region" description="Helical" evidence="6">
    <location>
        <begin position="192"/>
        <end position="214"/>
    </location>
</feature>
<feature type="transmembrane region" description="Helical" evidence="6">
    <location>
        <begin position="281"/>
        <end position="300"/>
    </location>
</feature>
<keyword evidence="4 6" id="KW-1133">Transmembrane helix</keyword>
<protein>
    <submittedName>
        <fullName evidence="8">EamA family transporter</fullName>
    </submittedName>
</protein>
<evidence type="ECO:0000256" key="3">
    <source>
        <dbReference type="ARBA" id="ARBA00022692"/>
    </source>
</evidence>
<accession>A0A1Y0D2F4</accession>
<dbReference type="Pfam" id="PF00892">
    <property type="entry name" value="EamA"/>
    <property type="match status" value="2"/>
</dbReference>
<name>A0A1Y0D2F4_9GAMM</name>
<dbReference type="Proteomes" id="UP000243937">
    <property type="component" value="Chromosome"/>
</dbReference>
<dbReference type="PANTHER" id="PTHR32322">
    <property type="entry name" value="INNER MEMBRANE TRANSPORTER"/>
    <property type="match status" value="1"/>
</dbReference>
<dbReference type="InterPro" id="IPR050638">
    <property type="entry name" value="AA-Vitamin_Transporters"/>
</dbReference>